<dbReference type="Proteomes" id="UP000235965">
    <property type="component" value="Unassembled WGS sequence"/>
</dbReference>
<evidence type="ECO:0000313" key="2">
    <source>
        <dbReference type="Proteomes" id="UP000235965"/>
    </source>
</evidence>
<dbReference type="EMBL" id="NEVH01027131">
    <property type="protein sequence ID" value="PNF13613.1"/>
    <property type="molecule type" value="Genomic_DNA"/>
</dbReference>
<name>A0A2J7PBA1_9NEOP</name>
<organism evidence="1 2">
    <name type="scientific">Cryptotermes secundus</name>
    <dbReference type="NCBI Taxonomy" id="105785"/>
    <lineage>
        <taxon>Eukaryota</taxon>
        <taxon>Metazoa</taxon>
        <taxon>Ecdysozoa</taxon>
        <taxon>Arthropoda</taxon>
        <taxon>Hexapoda</taxon>
        <taxon>Insecta</taxon>
        <taxon>Pterygota</taxon>
        <taxon>Neoptera</taxon>
        <taxon>Polyneoptera</taxon>
        <taxon>Dictyoptera</taxon>
        <taxon>Blattodea</taxon>
        <taxon>Blattoidea</taxon>
        <taxon>Termitoidae</taxon>
        <taxon>Kalotermitidae</taxon>
        <taxon>Cryptotermitinae</taxon>
        <taxon>Cryptotermes</taxon>
    </lineage>
</organism>
<evidence type="ECO:0000313" key="1">
    <source>
        <dbReference type="EMBL" id="PNF13613.1"/>
    </source>
</evidence>
<gene>
    <name evidence="1" type="ORF">B7P43_G17432</name>
</gene>
<dbReference type="AlphaFoldDB" id="A0A2J7PBA1"/>
<comment type="caution">
    <text evidence="1">The sequence shown here is derived from an EMBL/GenBank/DDBJ whole genome shotgun (WGS) entry which is preliminary data.</text>
</comment>
<proteinExistence type="predicted"/>
<accession>A0A2J7PBA1</accession>
<reference evidence="1 2" key="1">
    <citation type="submission" date="2017-12" db="EMBL/GenBank/DDBJ databases">
        <title>Hemimetabolous genomes reveal molecular basis of termite eusociality.</title>
        <authorList>
            <person name="Harrison M.C."/>
            <person name="Jongepier E."/>
            <person name="Robertson H.M."/>
            <person name="Arning N."/>
            <person name="Bitard-Feildel T."/>
            <person name="Chao H."/>
            <person name="Childers C.P."/>
            <person name="Dinh H."/>
            <person name="Doddapaneni H."/>
            <person name="Dugan S."/>
            <person name="Gowin J."/>
            <person name="Greiner C."/>
            <person name="Han Y."/>
            <person name="Hu H."/>
            <person name="Hughes D.S.T."/>
            <person name="Huylmans A.-K."/>
            <person name="Kemena C."/>
            <person name="Kremer L.P.M."/>
            <person name="Lee S.L."/>
            <person name="Lopez-Ezquerra A."/>
            <person name="Mallet L."/>
            <person name="Monroy-Kuhn J.M."/>
            <person name="Moser A."/>
            <person name="Murali S.C."/>
            <person name="Muzny D.M."/>
            <person name="Otani S."/>
            <person name="Piulachs M.-D."/>
            <person name="Poelchau M."/>
            <person name="Qu J."/>
            <person name="Schaub F."/>
            <person name="Wada-Katsumata A."/>
            <person name="Worley K.C."/>
            <person name="Xie Q."/>
            <person name="Ylla G."/>
            <person name="Poulsen M."/>
            <person name="Gibbs R.A."/>
            <person name="Schal C."/>
            <person name="Richards S."/>
            <person name="Belles X."/>
            <person name="Korb J."/>
            <person name="Bornberg-Bauer E."/>
        </authorList>
    </citation>
    <scope>NUCLEOTIDE SEQUENCE [LARGE SCALE GENOMIC DNA]</scope>
    <source>
        <tissue evidence="1">Whole body</tissue>
    </source>
</reference>
<dbReference type="InParanoid" id="A0A2J7PBA1"/>
<protein>
    <submittedName>
        <fullName evidence="1">Uncharacterized protein</fullName>
    </submittedName>
</protein>
<keyword evidence="2" id="KW-1185">Reference proteome</keyword>
<sequence>MEGITQSKRLRGTEAKLRTFSDLGIGMGWHNPLNTVERQKGDGWGWGSSRAEKKNGVGQVSFLKHTVATANFL</sequence>